<keyword evidence="2" id="KW-1185">Reference proteome</keyword>
<reference evidence="1 2" key="1">
    <citation type="submission" date="2015-01" db="EMBL/GenBank/DDBJ databases">
        <title>Evolution of Trichinella species and genotypes.</title>
        <authorList>
            <person name="Korhonen P.K."/>
            <person name="Edoardo P."/>
            <person name="Giuseppe L.R."/>
            <person name="Gasser R.B."/>
        </authorList>
    </citation>
    <scope>NUCLEOTIDE SEQUENCE [LARGE SCALE GENOMIC DNA]</scope>
    <source>
        <strain evidence="1">ISS2496</strain>
    </source>
</reference>
<dbReference type="AlphaFoldDB" id="A0A0V0YRD0"/>
<sequence>MSERHGGNLTAWELHEAEEMWVRRTQEEEFQAEIQGLVRHGRVAEHSRISQLDPYLDERGVLR</sequence>
<protein>
    <submittedName>
        <fullName evidence="1">Uncharacterized protein</fullName>
    </submittedName>
</protein>
<feature type="non-terminal residue" evidence="1">
    <location>
        <position position="63"/>
    </location>
</feature>
<dbReference type="Proteomes" id="UP000054783">
    <property type="component" value="Unassembled WGS sequence"/>
</dbReference>
<proteinExistence type="predicted"/>
<evidence type="ECO:0000313" key="1">
    <source>
        <dbReference type="EMBL" id="KRY02701.1"/>
    </source>
</evidence>
<gene>
    <name evidence="1" type="ORF">T12_7058</name>
</gene>
<dbReference type="EMBL" id="JYDQ01003543">
    <property type="protein sequence ID" value="KRY02701.1"/>
    <property type="molecule type" value="Genomic_DNA"/>
</dbReference>
<accession>A0A0V0YRD0</accession>
<comment type="caution">
    <text evidence="1">The sequence shown here is derived from an EMBL/GenBank/DDBJ whole genome shotgun (WGS) entry which is preliminary data.</text>
</comment>
<name>A0A0V0YRD0_9BILA</name>
<organism evidence="1 2">
    <name type="scientific">Trichinella patagoniensis</name>
    <dbReference type="NCBI Taxonomy" id="990121"/>
    <lineage>
        <taxon>Eukaryota</taxon>
        <taxon>Metazoa</taxon>
        <taxon>Ecdysozoa</taxon>
        <taxon>Nematoda</taxon>
        <taxon>Enoplea</taxon>
        <taxon>Dorylaimia</taxon>
        <taxon>Trichinellida</taxon>
        <taxon>Trichinellidae</taxon>
        <taxon>Trichinella</taxon>
    </lineage>
</organism>
<evidence type="ECO:0000313" key="2">
    <source>
        <dbReference type="Proteomes" id="UP000054783"/>
    </source>
</evidence>